<dbReference type="PANTHER" id="PTHR45766">
    <property type="entry name" value="DNA ANNEALING HELICASE AND ENDONUCLEASE ZRANB3 FAMILY MEMBER"/>
    <property type="match status" value="1"/>
</dbReference>
<dbReference type="InterPro" id="IPR006935">
    <property type="entry name" value="Helicase/UvrB_N"/>
</dbReference>
<dbReference type="SMART" id="SM00490">
    <property type="entry name" value="HELICc"/>
    <property type="match status" value="1"/>
</dbReference>
<evidence type="ECO:0000256" key="1">
    <source>
        <dbReference type="ARBA" id="ARBA00022801"/>
    </source>
</evidence>
<dbReference type="SMART" id="SM00487">
    <property type="entry name" value="DEXDc"/>
    <property type="match status" value="1"/>
</dbReference>
<dbReference type="GO" id="GO:0120545">
    <property type="term" value="F:nucleic acid conformation isomerase activity"/>
    <property type="evidence" value="ECO:0007669"/>
    <property type="project" value="UniProtKB-ARBA"/>
</dbReference>
<dbReference type="Gene3D" id="3.40.50.300">
    <property type="entry name" value="P-loop containing nucleotide triphosphate hydrolases"/>
    <property type="match status" value="1"/>
</dbReference>
<sequence length="1081" mass="126980">MVEVNFSEILKKGSIIDNRRKYKGETVTLKDVVRSIANGTEGLKCATGYFYIEGLALIIDKLKDLKEIKILMGSETTRLTKNELIKAFKEKFNEIEENSSTIPSIVLFHQLVKDSKSIKIRVYFGDDNKIEKLHSKAYLFIRNIKTRDVLERYKAGIIGSSNLTPSGLIGNTELNVIISEPENLEYLESWFDSLWERGSEEFDKLKVVEILLEGIEKSKFGKYLKEVYHYVKPEQFFKFLIKYLKAEYLFEKWEKKGLLKFQIIDTLRCATLLAEKNYRGVFLTSSVGLGKSYVACALAEYFLKNGGKILVIAPAGLVKSALEKKEQKDNWPKYLSEFGIFDKVDLVSMGDLQEDPLLFEDKKVNKYSPPFGKISLLEKKYNLIIIDEAHNYRNEDAFRTRNLKKIIDENGDAKVLFLTATPINTSLFDLLNLIKLIYRKGQNPYLDKLVRNLVEILNLVSEKDYENLSDEDKKLISKKQEEIERELFIKSTRETIKTSEEYIKEIEELSGIDIRQIPDPEVREIAYKLDKKYKEIVEGIIDFINSLTAAHLKILEPELGTRLGGFFKWILYKRFESDITSYYLTLKRLSKKNKLILTSIKKRDISILERERIDEQDEIEVNFGYDFRQKLGEIIEKIKSGEGKSHLTILEDLEEDTKKIDEQLKQLEKFLIPNSKILFIDDKKLEEFLLLINKHIKKKILIFVEYKDSLKAIKEFLKDKIDSTIIKFVDSQTKNKNSIIEKFNDSDNELKILVTTDTLSEGYNISGADIVVNFDIPYNPVKLIQRIGRATRLDTPKRIRCYNFRPDDSIDQELNLVETLEIRIEDIIKWVGIEYRIWFEREKELLQQRRKKDRRLYLNVLNSIRKDQWRGKFEKLETTIPYTKPILILLQNAIKKYNIKREDIYKINIPSCNMYTLLNGDKNLVVFYGDGNSFNENSIKNFTIKEVDKKIHFTIEFKDEVEKFKQHLKRELEEKTHAYYFTDSLDRMIRNIEDKIQTEFLNQKYSNIESFIEILKQVKDKSGSNTEKVVREIHKQIKRNMITEEKIVLWIDSIKKSFTKKQFQQKLVKSKNPYMAIGFTR</sequence>
<dbReference type="InterPro" id="IPR014001">
    <property type="entry name" value="Helicase_ATP-bd"/>
</dbReference>
<dbReference type="Gene3D" id="3.40.50.10810">
    <property type="entry name" value="Tandem AAA-ATPase domain"/>
    <property type="match status" value="1"/>
</dbReference>
<dbReference type="GO" id="GO:0016787">
    <property type="term" value="F:hydrolase activity"/>
    <property type="evidence" value="ECO:0007669"/>
    <property type="project" value="UniProtKB-KW"/>
</dbReference>
<keyword evidence="1" id="KW-0378">Hydrolase</keyword>
<dbReference type="EMBL" id="CP084167">
    <property type="protein sequence ID" value="UJG43988.1"/>
    <property type="molecule type" value="Genomic_DNA"/>
</dbReference>
<dbReference type="SUPFAM" id="SSF56024">
    <property type="entry name" value="Phospholipase D/nuclease"/>
    <property type="match status" value="1"/>
</dbReference>
<evidence type="ECO:0000313" key="4">
    <source>
        <dbReference type="EMBL" id="UJG43988.1"/>
    </source>
</evidence>
<dbReference type="InterPro" id="IPR001650">
    <property type="entry name" value="Helicase_C-like"/>
</dbReference>
<feature type="domain" description="Helicase ATP-binding" evidence="2">
    <location>
        <begin position="272"/>
        <end position="440"/>
    </location>
</feature>
<evidence type="ECO:0000259" key="3">
    <source>
        <dbReference type="PROSITE" id="PS51194"/>
    </source>
</evidence>
<feature type="domain" description="Helicase C-terminal" evidence="3">
    <location>
        <begin position="684"/>
        <end position="835"/>
    </location>
</feature>
<dbReference type="GO" id="GO:0140097">
    <property type="term" value="F:catalytic activity, acting on DNA"/>
    <property type="evidence" value="ECO:0007669"/>
    <property type="project" value="UniProtKB-ARBA"/>
</dbReference>
<evidence type="ECO:0000259" key="2">
    <source>
        <dbReference type="PROSITE" id="PS51192"/>
    </source>
</evidence>
<protein>
    <submittedName>
        <fullName evidence="4">Phospholipase D-like domain-containing protein</fullName>
    </submittedName>
</protein>
<dbReference type="InterPro" id="IPR027417">
    <property type="entry name" value="P-loop_NTPase"/>
</dbReference>
<dbReference type="Gene3D" id="3.30.870.10">
    <property type="entry name" value="Endonuclease Chain A"/>
    <property type="match status" value="1"/>
</dbReference>
<dbReference type="InterPro" id="IPR025202">
    <property type="entry name" value="PLD-like_dom"/>
</dbReference>
<gene>
    <name evidence="4" type="ORF">K9W46_02115</name>
</gene>
<dbReference type="Proteomes" id="UP001200513">
    <property type="component" value="Chromosome"/>
</dbReference>
<dbReference type="InterPro" id="IPR049730">
    <property type="entry name" value="SNF2/RAD54-like_C"/>
</dbReference>
<dbReference type="GO" id="GO:0003677">
    <property type="term" value="F:DNA binding"/>
    <property type="evidence" value="ECO:0007669"/>
    <property type="project" value="InterPro"/>
</dbReference>
<reference evidence="4" key="1">
    <citation type="journal article" date="2022" name="Nat. Microbiol.">
        <title>Unique mobile elements and scalable gene flow at the prokaryote-eukaryote boundary revealed by circularized Asgard archaea genomes.</title>
        <authorList>
            <person name="Wu F."/>
            <person name="Speth D.R."/>
            <person name="Philosof A."/>
            <person name="Cremiere A."/>
            <person name="Narayanan A."/>
            <person name="Barco R.A."/>
            <person name="Connon S.A."/>
            <person name="Amend J.P."/>
            <person name="Antoshechkin I.A."/>
            <person name="Orphan V.J."/>
        </authorList>
    </citation>
    <scope>NUCLEOTIDE SEQUENCE</scope>
    <source>
        <strain evidence="4">PR6</strain>
    </source>
</reference>
<dbReference type="CDD" id="cd09178">
    <property type="entry name" value="PLDc_N_Snf2_like"/>
    <property type="match status" value="1"/>
</dbReference>
<dbReference type="PROSITE" id="PS51194">
    <property type="entry name" value="HELICASE_CTER"/>
    <property type="match status" value="1"/>
</dbReference>
<dbReference type="CDD" id="cd18793">
    <property type="entry name" value="SF2_C_SNF"/>
    <property type="match status" value="1"/>
</dbReference>
<proteinExistence type="predicted"/>
<organism evidence="4">
    <name type="scientific">Candidatus Heimdallarchaeum endolithica</name>
    <dbReference type="NCBI Taxonomy" id="2876572"/>
    <lineage>
        <taxon>Archaea</taxon>
        <taxon>Promethearchaeati</taxon>
        <taxon>Candidatus Heimdallarchaeota</taxon>
        <taxon>Candidatus Heimdallarchaeia (ex Rinke et al. 2021) (nom. nud.)</taxon>
        <taxon>Candidatus Heimdallarchaeales</taxon>
        <taxon>Candidatus Heimdallarchaeaceae</taxon>
        <taxon>Candidatus Heimdallarchaeum</taxon>
    </lineage>
</organism>
<dbReference type="Pfam" id="PF00271">
    <property type="entry name" value="Helicase_C"/>
    <property type="match status" value="1"/>
</dbReference>
<dbReference type="AlphaFoldDB" id="A0A9Y1BRQ0"/>
<name>A0A9Y1BRQ0_9ARCH</name>
<dbReference type="PANTHER" id="PTHR45766:SF6">
    <property type="entry name" value="SWI_SNF-RELATED MATRIX-ASSOCIATED ACTIN-DEPENDENT REGULATOR OF CHROMATIN SUBFAMILY A-LIKE PROTEIN 1"/>
    <property type="match status" value="1"/>
</dbReference>
<dbReference type="Pfam" id="PF04851">
    <property type="entry name" value="ResIII"/>
    <property type="match status" value="1"/>
</dbReference>
<dbReference type="SUPFAM" id="SSF52540">
    <property type="entry name" value="P-loop containing nucleoside triphosphate hydrolases"/>
    <property type="match status" value="2"/>
</dbReference>
<dbReference type="Pfam" id="PF13091">
    <property type="entry name" value="PLDc_2"/>
    <property type="match status" value="1"/>
</dbReference>
<dbReference type="InterPro" id="IPR038718">
    <property type="entry name" value="SNF2-like_sf"/>
</dbReference>
<dbReference type="GO" id="GO:0005524">
    <property type="term" value="F:ATP binding"/>
    <property type="evidence" value="ECO:0007669"/>
    <property type="project" value="InterPro"/>
</dbReference>
<accession>A0A9Y1BRQ0</accession>
<dbReference type="PROSITE" id="PS51192">
    <property type="entry name" value="HELICASE_ATP_BIND_1"/>
    <property type="match status" value="1"/>
</dbReference>